<feature type="region of interest" description="Disordered" evidence="1">
    <location>
        <begin position="34"/>
        <end position="58"/>
    </location>
</feature>
<accession>A0ABN0UBI1</accession>
<proteinExistence type="predicted"/>
<evidence type="ECO:0000313" key="3">
    <source>
        <dbReference type="Proteomes" id="UP001500657"/>
    </source>
</evidence>
<organism evidence="2 3">
    <name type="scientific">Rhodanobacter caeni</name>
    <dbReference type="NCBI Taxonomy" id="657654"/>
    <lineage>
        <taxon>Bacteria</taxon>
        <taxon>Pseudomonadati</taxon>
        <taxon>Pseudomonadota</taxon>
        <taxon>Gammaproteobacteria</taxon>
        <taxon>Lysobacterales</taxon>
        <taxon>Rhodanobacteraceae</taxon>
        <taxon>Rhodanobacter</taxon>
    </lineage>
</organism>
<dbReference type="EMBL" id="BAAAFO010000001">
    <property type="protein sequence ID" value="GAA0245132.1"/>
    <property type="molecule type" value="Genomic_DNA"/>
</dbReference>
<gene>
    <name evidence="2" type="ORF">GCM10009126_08500</name>
</gene>
<protein>
    <submittedName>
        <fullName evidence="2">Uncharacterized protein</fullName>
    </submittedName>
</protein>
<keyword evidence="3" id="KW-1185">Reference proteome</keyword>
<name>A0ABN0UBI1_9GAMM</name>
<comment type="caution">
    <text evidence="2">The sequence shown here is derived from an EMBL/GenBank/DDBJ whole genome shotgun (WGS) entry which is preliminary data.</text>
</comment>
<evidence type="ECO:0000313" key="2">
    <source>
        <dbReference type="EMBL" id="GAA0245132.1"/>
    </source>
</evidence>
<evidence type="ECO:0000256" key="1">
    <source>
        <dbReference type="SAM" id="MobiDB-lite"/>
    </source>
</evidence>
<sequence>MKRADAARGYEMFEEKESDCREIVLTPWTLSPAAAAPSTGAYPRVAPPSGNATLDRLP</sequence>
<reference evidence="3" key="1">
    <citation type="journal article" date="2019" name="Int. J. Syst. Evol. Microbiol.">
        <title>The Global Catalogue of Microorganisms (GCM) 10K type strain sequencing project: providing services to taxonomists for standard genome sequencing and annotation.</title>
        <authorList>
            <consortium name="The Broad Institute Genomics Platform"/>
            <consortium name="The Broad Institute Genome Sequencing Center for Infectious Disease"/>
            <person name="Wu L."/>
            <person name="Ma J."/>
        </authorList>
    </citation>
    <scope>NUCLEOTIDE SEQUENCE [LARGE SCALE GENOMIC DNA]</scope>
    <source>
        <strain evidence="3">JCM 16242</strain>
    </source>
</reference>
<dbReference type="Proteomes" id="UP001500657">
    <property type="component" value="Unassembled WGS sequence"/>
</dbReference>